<feature type="compositionally biased region" description="Polar residues" evidence="5">
    <location>
        <begin position="98"/>
        <end position="118"/>
    </location>
</feature>
<keyword evidence="3 4" id="KW-0862">Zinc</keyword>
<sequence>MTALWEIVKGRKVKKKMRHHKICLNLVPQRPEDYDSDDSSDSENIDEELLEEANREDQKGTNYLEGASSSSSDSEDNVALPDDSKSTPEWRQKLPSPNLLNLQSRNPGRRTLSQTSKLPNPLLGGQARPTHGRTSAGQSASIFHNPYKIAEREKEKVLEKHVKLTPNEREKPSHIAGKKVCWNFRKGRCRFGHKCKYAHDSDLPISPQPTDAPTGAVASSAGYFDQPEVLNDEEDPDNPLQQRKKRPGLSQTLQPPKKSIKAYQKQLAVERPWMAQK</sequence>
<dbReference type="EMBL" id="OV696686">
    <property type="protein sequence ID" value="CAH1233689.1"/>
    <property type="molecule type" value="Genomic_DNA"/>
</dbReference>
<feature type="compositionally biased region" description="Basic and acidic residues" evidence="5">
    <location>
        <begin position="82"/>
        <end position="92"/>
    </location>
</feature>
<dbReference type="Gene3D" id="4.10.1000.10">
    <property type="entry name" value="Zinc finger, CCCH-type"/>
    <property type="match status" value="1"/>
</dbReference>
<dbReference type="PANTHER" id="PTHR21099:SF2">
    <property type="entry name" value="SI:CH211-113E8.11"/>
    <property type="match status" value="1"/>
</dbReference>
<dbReference type="InterPro" id="IPR041367">
    <property type="entry name" value="Znf-CCCH_4"/>
</dbReference>
<feature type="compositionally biased region" description="Polar residues" evidence="5">
    <location>
        <begin position="132"/>
        <end position="142"/>
    </location>
</feature>
<dbReference type="PROSITE" id="PS50103">
    <property type="entry name" value="ZF_C3H1"/>
    <property type="match status" value="1"/>
</dbReference>
<proteinExistence type="predicted"/>
<organism evidence="7 8">
    <name type="scientific">Branchiostoma lanceolatum</name>
    <name type="common">Common lancelet</name>
    <name type="synonym">Amphioxus lanceolatum</name>
    <dbReference type="NCBI Taxonomy" id="7740"/>
    <lineage>
        <taxon>Eukaryota</taxon>
        <taxon>Metazoa</taxon>
        <taxon>Chordata</taxon>
        <taxon>Cephalochordata</taxon>
        <taxon>Leptocardii</taxon>
        <taxon>Amphioxiformes</taxon>
        <taxon>Branchiostomatidae</taxon>
        <taxon>Branchiostoma</taxon>
    </lineage>
</organism>
<dbReference type="Pfam" id="PF18044">
    <property type="entry name" value="zf-CCCH_4"/>
    <property type="match status" value="1"/>
</dbReference>
<feature type="region of interest" description="Disordered" evidence="5">
    <location>
        <begin position="204"/>
        <end position="265"/>
    </location>
</feature>
<reference evidence="7" key="1">
    <citation type="submission" date="2022-01" db="EMBL/GenBank/DDBJ databases">
        <authorList>
            <person name="Braso-Vives M."/>
        </authorList>
    </citation>
    <scope>NUCLEOTIDE SEQUENCE</scope>
</reference>
<dbReference type="GO" id="GO:0005634">
    <property type="term" value="C:nucleus"/>
    <property type="evidence" value="ECO:0007669"/>
    <property type="project" value="TreeGrafter"/>
</dbReference>
<evidence type="ECO:0000256" key="5">
    <source>
        <dbReference type="SAM" id="MobiDB-lite"/>
    </source>
</evidence>
<feature type="compositionally biased region" description="Acidic residues" evidence="5">
    <location>
        <begin position="34"/>
        <end position="51"/>
    </location>
</feature>
<name>A0A8J9YRG1_BRALA</name>
<evidence type="ECO:0000259" key="6">
    <source>
        <dbReference type="PROSITE" id="PS50103"/>
    </source>
</evidence>
<dbReference type="SUPFAM" id="SSF90229">
    <property type="entry name" value="CCCH zinc finger"/>
    <property type="match status" value="1"/>
</dbReference>
<dbReference type="PANTHER" id="PTHR21099">
    <property type="entry name" value="RAD201"/>
    <property type="match status" value="1"/>
</dbReference>
<evidence type="ECO:0000313" key="8">
    <source>
        <dbReference type="Proteomes" id="UP000838412"/>
    </source>
</evidence>
<keyword evidence="2 4" id="KW-0863">Zinc-finger</keyword>
<evidence type="ECO:0000256" key="4">
    <source>
        <dbReference type="PROSITE-ProRule" id="PRU00723"/>
    </source>
</evidence>
<feature type="region of interest" description="Disordered" evidence="5">
    <location>
        <begin position="27"/>
        <end position="143"/>
    </location>
</feature>
<protein>
    <submittedName>
        <fullName evidence="7">Hypp809 protein</fullName>
    </submittedName>
</protein>
<evidence type="ECO:0000313" key="7">
    <source>
        <dbReference type="EMBL" id="CAH1233689.1"/>
    </source>
</evidence>
<accession>A0A8J9YRG1</accession>
<feature type="zinc finger region" description="C3H1-type" evidence="4">
    <location>
        <begin position="175"/>
        <end position="202"/>
    </location>
</feature>
<gene>
    <name evidence="7" type="primary">Hypp809</name>
    <name evidence="7" type="ORF">BLAG_LOCUS2358</name>
</gene>
<dbReference type="InterPro" id="IPR036855">
    <property type="entry name" value="Znf_CCCH_sf"/>
</dbReference>
<dbReference type="Proteomes" id="UP000838412">
    <property type="component" value="Chromosome 1"/>
</dbReference>
<evidence type="ECO:0000256" key="1">
    <source>
        <dbReference type="ARBA" id="ARBA00022723"/>
    </source>
</evidence>
<keyword evidence="8" id="KW-1185">Reference proteome</keyword>
<feature type="domain" description="C3H1-type" evidence="6">
    <location>
        <begin position="175"/>
        <end position="202"/>
    </location>
</feature>
<evidence type="ECO:0000256" key="2">
    <source>
        <dbReference type="ARBA" id="ARBA00022771"/>
    </source>
</evidence>
<dbReference type="InterPro" id="IPR000571">
    <property type="entry name" value="Znf_CCCH"/>
</dbReference>
<keyword evidence="1 4" id="KW-0479">Metal-binding</keyword>
<dbReference type="GO" id="GO:0008270">
    <property type="term" value="F:zinc ion binding"/>
    <property type="evidence" value="ECO:0007669"/>
    <property type="project" value="UniProtKB-KW"/>
</dbReference>
<dbReference type="AlphaFoldDB" id="A0A8J9YRG1"/>
<evidence type="ECO:0000256" key="3">
    <source>
        <dbReference type="ARBA" id="ARBA00022833"/>
    </source>
</evidence>
<dbReference type="OrthoDB" id="336321at2759"/>